<dbReference type="STRING" id="1993.SAMN04489713_103350"/>
<organism evidence="4 5">
    <name type="scientific">Actinomadura madurae</name>
    <dbReference type="NCBI Taxonomy" id="1993"/>
    <lineage>
        <taxon>Bacteria</taxon>
        <taxon>Bacillati</taxon>
        <taxon>Actinomycetota</taxon>
        <taxon>Actinomycetes</taxon>
        <taxon>Streptosporangiales</taxon>
        <taxon>Thermomonosporaceae</taxon>
        <taxon>Actinomadura</taxon>
    </lineage>
</organism>
<dbReference type="Pfam" id="PF03816">
    <property type="entry name" value="LytR_cpsA_psr"/>
    <property type="match status" value="1"/>
</dbReference>
<evidence type="ECO:0000313" key="4">
    <source>
        <dbReference type="EMBL" id="SFN89617.1"/>
    </source>
</evidence>
<dbReference type="AlphaFoldDB" id="A0A1I5CRS0"/>
<sequence length="335" mass="36054">MDDLELIRDLGRELEHEPPPTLARQRTRLLDGARRRRRVLGRWTLLGVVAAVTAAAIVVPALVVHGRDARPVAPGTTAPTPAPGRAMNVLLLGSDERGDSYSARSDTMMLLHVPADRKDVRAVSIPRDLLVVLPACKTSEGKVIPSRRGLINSAFPVGGVSCAVKTVESLTGVRIDQTVVVGFTGFVRMVEALGGVRMTVPRPGVDPRSGLRLRPGEQRLDGKEALIYVRSRIGYGDGSDLARIERQQAFMAAFAREVKELRGDPLRFGKFLAVLAASVETVPRLGAGDLVTLARGFGAGASIRFATVPVRPARADPNRLAWDEDGAARVFAPFK</sequence>
<keyword evidence="5" id="KW-1185">Reference proteome</keyword>
<dbReference type="EMBL" id="FOVH01000003">
    <property type="protein sequence ID" value="SFN89617.1"/>
    <property type="molecule type" value="Genomic_DNA"/>
</dbReference>
<dbReference type="PANTHER" id="PTHR33392">
    <property type="entry name" value="POLYISOPRENYL-TEICHOIC ACID--PEPTIDOGLYCAN TEICHOIC ACID TRANSFERASE TAGU"/>
    <property type="match status" value="1"/>
</dbReference>
<evidence type="ECO:0000313" key="5">
    <source>
        <dbReference type="Proteomes" id="UP000183413"/>
    </source>
</evidence>
<accession>A0A1I5CRS0</accession>
<dbReference type="RefSeq" id="WP_075020809.1">
    <property type="nucleotide sequence ID" value="NZ_FOVH01000003.1"/>
</dbReference>
<protein>
    <submittedName>
        <fullName evidence="4">Cell envelope-related function transcriptional attenuator common domain-containing protein</fullName>
    </submittedName>
</protein>
<evidence type="ECO:0000256" key="1">
    <source>
        <dbReference type="ARBA" id="ARBA00006068"/>
    </source>
</evidence>
<dbReference type="InterPro" id="IPR050922">
    <property type="entry name" value="LytR/CpsA/Psr_CW_biosynth"/>
</dbReference>
<feature type="domain" description="Cell envelope-related transcriptional attenuator" evidence="3">
    <location>
        <begin position="104"/>
        <end position="259"/>
    </location>
</feature>
<evidence type="ECO:0000256" key="2">
    <source>
        <dbReference type="SAM" id="Phobius"/>
    </source>
</evidence>
<feature type="transmembrane region" description="Helical" evidence="2">
    <location>
        <begin position="43"/>
        <end position="64"/>
    </location>
</feature>
<proteinExistence type="inferred from homology"/>
<dbReference type="Gene3D" id="3.40.630.190">
    <property type="entry name" value="LCP protein"/>
    <property type="match status" value="1"/>
</dbReference>
<keyword evidence="2" id="KW-0812">Transmembrane</keyword>
<reference evidence="4 5" key="1">
    <citation type="submission" date="2016-10" db="EMBL/GenBank/DDBJ databases">
        <authorList>
            <person name="de Groot N.N."/>
        </authorList>
    </citation>
    <scope>NUCLEOTIDE SEQUENCE [LARGE SCALE GENOMIC DNA]</scope>
    <source>
        <strain evidence="4 5">DSM 43067</strain>
    </source>
</reference>
<dbReference type="PANTHER" id="PTHR33392:SF6">
    <property type="entry name" value="POLYISOPRENYL-TEICHOIC ACID--PEPTIDOGLYCAN TEICHOIC ACID TRANSFERASE TAGU"/>
    <property type="match status" value="1"/>
</dbReference>
<name>A0A1I5CRS0_9ACTN</name>
<keyword evidence="2" id="KW-0472">Membrane</keyword>
<dbReference type="NCBIfam" id="TIGR00350">
    <property type="entry name" value="lytR_cpsA_psr"/>
    <property type="match status" value="1"/>
</dbReference>
<dbReference type="InParanoid" id="A0A1I5CRS0"/>
<dbReference type="InterPro" id="IPR004474">
    <property type="entry name" value="LytR_CpsA_psr"/>
</dbReference>
<keyword evidence="2" id="KW-1133">Transmembrane helix</keyword>
<evidence type="ECO:0000259" key="3">
    <source>
        <dbReference type="Pfam" id="PF03816"/>
    </source>
</evidence>
<dbReference type="eggNOG" id="COG1316">
    <property type="taxonomic scope" value="Bacteria"/>
</dbReference>
<comment type="similarity">
    <text evidence="1">Belongs to the LytR/CpsA/Psr (LCP) family.</text>
</comment>
<gene>
    <name evidence="4" type="ORF">SAMN04489713_103350</name>
</gene>
<dbReference type="Proteomes" id="UP000183413">
    <property type="component" value="Unassembled WGS sequence"/>
</dbReference>